<name>A0A508AVP8_9GAMM</name>
<dbReference type="NCBIfam" id="TIGR01709">
    <property type="entry name" value="typeII_sec_gspL"/>
    <property type="match status" value="1"/>
</dbReference>
<dbReference type="Pfam" id="PF05134">
    <property type="entry name" value="T2SSL"/>
    <property type="match status" value="1"/>
</dbReference>
<reference evidence="2 3" key="1">
    <citation type="submission" date="2019-06" db="EMBL/GenBank/DDBJ databases">
        <title>Lysobacter alkalisoli sp. nov. isolated from saline soil.</title>
        <authorList>
            <person name="Sun J.-Q."/>
            <person name="Xu L."/>
        </authorList>
    </citation>
    <scope>NUCLEOTIDE SEQUENCE [LARGE SCALE GENOMIC DNA]</scope>
    <source>
        <strain evidence="2 3">JCM 31130</strain>
    </source>
</reference>
<dbReference type="GO" id="GO:0015627">
    <property type="term" value="C:type II protein secretion system complex"/>
    <property type="evidence" value="ECO:0007669"/>
    <property type="project" value="InterPro"/>
</dbReference>
<accession>A0A508AVP8</accession>
<dbReference type="InterPro" id="IPR007812">
    <property type="entry name" value="T2SS_protein-GspL"/>
</dbReference>
<dbReference type="OrthoDB" id="5974201at2"/>
<protein>
    <recommendedName>
        <fullName evidence="1">GspL cytoplasmic actin-ATPase-like domain-containing protein</fullName>
    </recommendedName>
</protein>
<dbReference type="SUPFAM" id="SSF53067">
    <property type="entry name" value="Actin-like ATPase domain"/>
    <property type="match status" value="1"/>
</dbReference>
<dbReference type="InterPro" id="IPR043129">
    <property type="entry name" value="ATPase_NBD"/>
</dbReference>
<evidence type="ECO:0000313" key="2">
    <source>
        <dbReference type="EMBL" id="TQD51135.1"/>
    </source>
</evidence>
<organism evidence="2 3">
    <name type="scientific">Marilutibacter aestuarii</name>
    <dbReference type="NCBI Taxonomy" id="1706195"/>
    <lineage>
        <taxon>Bacteria</taxon>
        <taxon>Pseudomonadati</taxon>
        <taxon>Pseudomonadota</taxon>
        <taxon>Gammaproteobacteria</taxon>
        <taxon>Lysobacterales</taxon>
        <taxon>Lysobacteraceae</taxon>
        <taxon>Marilutibacter</taxon>
    </lineage>
</organism>
<gene>
    <name evidence="2" type="ORF">FKV25_02415</name>
</gene>
<dbReference type="GO" id="GO:0015628">
    <property type="term" value="P:protein secretion by the type II secretion system"/>
    <property type="evidence" value="ECO:0007669"/>
    <property type="project" value="InterPro"/>
</dbReference>
<evidence type="ECO:0000313" key="3">
    <source>
        <dbReference type="Proteomes" id="UP000318212"/>
    </source>
</evidence>
<sequence length="391" mass="40391">MEPGPMTAFTRLHLLAPAGTSAQCLTLDDSGRIIAREQWSLDPPVHCLPARPDTPVREVLAVPGAAVGSTWLAIEAASEAQAVALARHRLEGRHASAAGALHVVLAPAVAGAPERQALVVDAALMQRWLDTARAVGIEADAMLPDYMLLPSPIGAGGDRLAPAGDAITILERAGQWLVRGDRLAFTAEPELARLLLEDRQGEPFAPVPDASDARLAAGAMQASVNLLQHRFVPRRADSGPPPLRRMALLAALLVASPALLAAGDALRHGIAASRLEREATDTARDLLGASAADLPPATALQDALDAGTPGTIPLAPLFAAVDQVPGLRLERLDAGDGAPVVVCVVPGAPADLEALREGLAHEGLPMTLAPEASAPADCPGRAVLLSPEAER</sequence>
<evidence type="ECO:0000259" key="1">
    <source>
        <dbReference type="Pfam" id="PF05134"/>
    </source>
</evidence>
<dbReference type="GO" id="GO:0009276">
    <property type="term" value="C:Gram-negative-bacterium-type cell wall"/>
    <property type="evidence" value="ECO:0007669"/>
    <property type="project" value="InterPro"/>
</dbReference>
<dbReference type="Proteomes" id="UP000318212">
    <property type="component" value="Unassembled WGS sequence"/>
</dbReference>
<comment type="caution">
    <text evidence="2">The sequence shown here is derived from an EMBL/GenBank/DDBJ whole genome shotgun (WGS) entry which is preliminary data.</text>
</comment>
<dbReference type="Gene3D" id="3.30.420.380">
    <property type="match status" value="1"/>
</dbReference>
<feature type="domain" description="GspL cytoplasmic actin-ATPase-like" evidence="1">
    <location>
        <begin position="29"/>
        <end position="196"/>
    </location>
</feature>
<keyword evidence="3" id="KW-1185">Reference proteome</keyword>
<proteinExistence type="predicted"/>
<dbReference type="InterPro" id="IPR024230">
    <property type="entry name" value="GspL_cyto_dom"/>
</dbReference>
<dbReference type="AlphaFoldDB" id="A0A508AVP8"/>
<dbReference type="EMBL" id="VICE01000017">
    <property type="protein sequence ID" value="TQD51135.1"/>
    <property type="molecule type" value="Genomic_DNA"/>
</dbReference>